<dbReference type="RefSeq" id="WP_244746642.1">
    <property type="nucleotide sequence ID" value="NZ_CP095071.1"/>
</dbReference>
<gene>
    <name evidence="2" type="ORF">MUN87_05390</name>
</gene>
<evidence type="ECO:0000313" key="3">
    <source>
        <dbReference type="Proteomes" id="UP000831537"/>
    </source>
</evidence>
<organism evidence="2 3">
    <name type="scientific">Gracilibacillus salinarum</name>
    <dbReference type="NCBI Taxonomy" id="2932255"/>
    <lineage>
        <taxon>Bacteria</taxon>
        <taxon>Bacillati</taxon>
        <taxon>Bacillota</taxon>
        <taxon>Bacilli</taxon>
        <taxon>Bacillales</taxon>
        <taxon>Bacillaceae</taxon>
        <taxon>Gracilibacillus</taxon>
    </lineage>
</organism>
<keyword evidence="1" id="KW-0812">Transmembrane</keyword>
<reference evidence="2 3" key="1">
    <citation type="submission" date="2022-04" db="EMBL/GenBank/DDBJ databases">
        <title>Gracilibacillus sp. isolated from saltern.</title>
        <authorList>
            <person name="Won M."/>
            <person name="Lee C.-M."/>
            <person name="Woen H.-Y."/>
            <person name="Kwon S.-W."/>
        </authorList>
    </citation>
    <scope>NUCLEOTIDE SEQUENCE [LARGE SCALE GENOMIC DNA]</scope>
    <source>
        <strain evidence="2 3">SSPM10-3</strain>
    </source>
</reference>
<dbReference type="Proteomes" id="UP000831537">
    <property type="component" value="Chromosome"/>
</dbReference>
<evidence type="ECO:0000256" key="1">
    <source>
        <dbReference type="SAM" id="Phobius"/>
    </source>
</evidence>
<dbReference type="PANTHER" id="PTHR35792:SF1">
    <property type="entry name" value="SLL0268 PROTEIN"/>
    <property type="match status" value="1"/>
</dbReference>
<dbReference type="Pfam" id="PF12732">
    <property type="entry name" value="YtxH"/>
    <property type="match status" value="1"/>
</dbReference>
<dbReference type="EMBL" id="CP095071">
    <property type="protein sequence ID" value="UOQ86324.1"/>
    <property type="molecule type" value="Genomic_DNA"/>
</dbReference>
<sequence>MTNQQTQTQNDNAQNINSKDFLIGSLIGGIVGASLALIFAPKSGKELRSDLNQGATYVKDRANEWKDVAYEKGNEWGHYAKEQSQTWGQTLSDKSQDLSTKLKETKETIQEKMTKDEDPEKAAEEVAQAIEEAAQAVEAENKETNV</sequence>
<keyword evidence="1" id="KW-1133">Transmembrane helix</keyword>
<accession>A0ABY4GQ06</accession>
<proteinExistence type="predicted"/>
<dbReference type="InterPro" id="IPR052928">
    <property type="entry name" value="Desiccation-related_membrane"/>
</dbReference>
<keyword evidence="3" id="KW-1185">Reference proteome</keyword>
<keyword evidence="1" id="KW-0472">Membrane</keyword>
<feature type="transmembrane region" description="Helical" evidence="1">
    <location>
        <begin position="21"/>
        <end position="40"/>
    </location>
</feature>
<dbReference type="InterPro" id="IPR024623">
    <property type="entry name" value="YtxH"/>
</dbReference>
<dbReference type="PANTHER" id="PTHR35792">
    <property type="entry name" value="GENERAL STRESS PROTEIN"/>
    <property type="match status" value="1"/>
</dbReference>
<evidence type="ECO:0000313" key="2">
    <source>
        <dbReference type="EMBL" id="UOQ86324.1"/>
    </source>
</evidence>
<name>A0ABY4GQ06_9BACI</name>
<protein>
    <submittedName>
        <fullName evidence="2">YtxH domain-containing protein</fullName>
    </submittedName>
</protein>